<accession>A0A1M6PJD3</accession>
<dbReference type="InParanoid" id="A0A1M6PJD3"/>
<evidence type="ECO:0000313" key="1">
    <source>
        <dbReference type="EMBL" id="SHK08004.1"/>
    </source>
</evidence>
<evidence type="ECO:0008006" key="3">
    <source>
        <dbReference type="Google" id="ProtNLM"/>
    </source>
</evidence>
<protein>
    <recommendedName>
        <fullName evidence="3">Lipoprotein</fullName>
    </recommendedName>
</protein>
<sequence>MICKFVSWVVVLGFLAVGCEDKVVVEAKEDTAERVPEPTVQVSDVKLSVQMVKEYEFDSGLVMKVLELVPQGNVNGVLRVLRIQDGKAEEMQSLKFTGMYAPSSVALMESTEVLDFAYDIKASSTGRKYYKVEFPENAEKGGTSTKSAQLDLTSEECVIWERSFYVGGVPKMTSTTVGRLEESLSESREYPNRVQFVVVVKIE</sequence>
<evidence type="ECO:0000313" key="2">
    <source>
        <dbReference type="Proteomes" id="UP000184510"/>
    </source>
</evidence>
<organism evidence="1 2">
    <name type="scientific">Rubritalea squalenifaciens DSM 18772</name>
    <dbReference type="NCBI Taxonomy" id="1123071"/>
    <lineage>
        <taxon>Bacteria</taxon>
        <taxon>Pseudomonadati</taxon>
        <taxon>Verrucomicrobiota</taxon>
        <taxon>Verrucomicrobiia</taxon>
        <taxon>Verrucomicrobiales</taxon>
        <taxon>Rubritaleaceae</taxon>
        <taxon>Rubritalea</taxon>
    </lineage>
</organism>
<reference evidence="1 2" key="1">
    <citation type="submission" date="2016-11" db="EMBL/GenBank/DDBJ databases">
        <authorList>
            <person name="Jaros S."/>
            <person name="Januszkiewicz K."/>
            <person name="Wedrychowicz H."/>
        </authorList>
    </citation>
    <scope>NUCLEOTIDE SEQUENCE [LARGE SCALE GENOMIC DNA]</scope>
    <source>
        <strain evidence="1 2">DSM 18772</strain>
    </source>
</reference>
<name>A0A1M6PJD3_9BACT</name>
<proteinExistence type="predicted"/>
<dbReference type="PROSITE" id="PS51257">
    <property type="entry name" value="PROKAR_LIPOPROTEIN"/>
    <property type="match status" value="1"/>
</dbReference>
<gene>
    <name evidence="1" type="ORF">SAMN02745181_3207</name>
</gene>
<dbReference type="Proteomes" id="UP000184510">
    <property type="component" value="Unassembled WGS sequence"/>
</dbReference>
<dbReference type="AlphaFoldDB" id="A0A1M6PJD3"/>
<dbReference type="EMBL" id="FQYR01000005">
    <property type="protein sequence ID" value="SHK08004.1"/>
    <property type="molecule type" value="Genomic_DNA"/>
</dbReference>
<keyword evidence="2" id="KW-1185">Reference proteome</keyword>